<evidence type="ECO:0000256" key="1">
    <source>
        <dbReference type="SAM" id="MobiDB-lite"/>
    </source>
</evidence>
<feature type="region of interest" description="Disordered" evidence="1">
    <location>
        <begin position="582"/>
        <end position="608"/>
    </location>
</feature>
<feature type="compositionally biased region" description="Low complexity" evidence="1">
    <location>
        <begin position="1755"/>
        <end position="1766"/>
    </location>
</feature>
<feature type="region of interest" description="Disordered" evidence="1">
    <location>
        <begin position="1742"/>
        <end position="1767"/>
    </location>
</feature>
<organism evidence="2">
    <name type="scientific">Anopheles atroparvus</name>
    <name type="common">European mosquito</name>
    <dbReference type="NCBI Taxonomy" id="41427"/>
    <lineage>
        <taxon>Eukaryota</taxon>
        <taxon>Metazoa</taxon>
        <taxon>Ecdysozoa</taxon>
        <taxon>Arthropoda</taxon>
        <taxon>Hexapoda</taxon>
        <taxon>Insecta</taxon>
        <taxon>Pterygota</taxon>
        <taxon>Neoptera</taxon>
        <taxon>Endopterygota</taxon>
        <taxon>Diptera</taxon>
        <taxon>Nematocera</taxon>
        <taxon>Culicoidea</taxon>
        <taxon>Culicidae</taxon>
        <taxon>Anophelinae</taxon>
        <taxon>Anopheles</taxon>
    </lineage>
</organism>
<protein>
    <submittedName>
        <fullName evidence="2">Uncharacterized protein</fullName>
    </submittedName>
</protein>
<evidence type="ECO:0000313" key="2">
    <source>
        <dbReference type="EnsemblMetazoa" id="AATE009387-PA.1"/>
    </source>
</evidence>
<reference evidence="2" key="1">
    <citation type="submission" date="2022-08" db="UniProtKB">
        <authorList>
            <consortium name="EnsemblMetazoa"/>
        </authorList>
    </citation>
    <scope>IDENTIFICATION</scope>
    <source>
        <strain evidence="2">EBRO</strain>
    </source>
</reference>
<accession>A0A182J170</accession>
<dbReference type="EnsemblMetazoa" id="AATE009387-RA">
    <property type="protein sequence ID" value="AATE009387-PA.1"/>
    <property type="gene ID" value="AATE009387"/>
</dbReference>
<dbReference type="VEuPathDB" id="VectorBase:AATE009387"/>
<sequence length="1882" mass="204823">MGTVLSTQDLDGAVDRADQDGLAVGASGCTTAAAAAAAGSTVGAAGAASAPAGDGGRVDARHRDRGVRQLLQVRADVGKAQVKGEALLAARLQLRVERPEALPALDRPAEVGRGAQLVEHAADVAVVALLEVPLVVRLGRPGRDGVQLLEHEDERPEQQPVLLDQQRPARLGQLAGRLLAHARALERGHPLAVVGVDLLHRHQPQLLPQQRDAAQLVHQRLHLLDGVGHLARQDVEQRVKAEGEPGGGGRARLLARRLARRLAALAQHGDDVGQLGQLLVHRADHGREDDQVRCVLGHAAQQLRDAPAHVRLVVGEPREQLRRDDAPRLRRRGGEPLLEHLLQPERVLHDEAQQAQRDGDRARPLAIGAVVGGSGGARRQRRQLQEAKVGGGGRLVVAVHGPVVAAPHVDDGVQPVGRDVPGERWQRALQRLEQPDRADRGRAVQVELAVLGEVLAALVAGAPRLVLVQDGHDALAVGRRHERIGEDGGHLLDADAHAGRAARQLDHALAPPVQPRAELEPGLGERRAAVGGALQQRPDQHIARAQLGGVVGRERFGVDRWKPSAQPPHARQLQRRQRELARLGPARTRQPVAEREHEAGGALRQPAPSHQPPFSVVVVVVVLVVVRQQRAIDGGRGTGRKVDRLQPLARLTVEPLAVLVDRTRQILVAPQDVASFGQLAASVGSVRRSHEGRGDLLERGLRGGREAAQPLRQARLVVVLLELAPAQGVVFLLAPDRHHVQPEVDVLLLAVVPARAAAAVGQQKLGPREQPHQRERAVELLHAQRADAVVVLDGSGRDATGGGVRRRRRRRRRCRRRRCLARPLRDLVQDVVGDGELEQVLVALGQQALLQVALDQVGARLDHALALLDLVLQDDAGDAVLDRADHLVAGEVVRDVDADVDQLPLADVDRAHVVRLLVPDDRADLLGGDRDQRDGGPRRPARLLRQQELVQLPVVAGEQQRDDGLVDDEVAYVPVHAGTGRVGQDRAEPVGRRLPVAGGLLRRHPDPGVLAPGQLPAPHVHAVQCVRLPVAHQRPHQRHQHVLEDQVGRLAGGNELAQHRLRVAYHHLRLHAVQRDQIDRGPDAREPLGAGGRVHAEERARRLLGRGQRVRRALGRVVDRLLERLQEAEQDARVPLVGDRGADVAHRKPVAQRQDARALLHDRLDAQEGALRLAERGAQLVVDAQLRRLPLRPRYEAAQVAQRHLAVRRRLVVRARQQLVQVLADVGRAVARERDPVEQGAQVGHAQHRRLLIAQLGRAALVEHVLQLADLLPPAPVGTAERVHLAQRVAQRQAREDDGVAGAQRAVHRAEVHAARLRDRLVDGGVQGRVLADGIEAAGAAQPDALARAPPVHAHRADDRQQPAKVGALLQHVVVALRLRHDRQAPVEQQLEQLIAGRPPLPRPVAHGANRSALRCHRRVRPLGQQRGEKAQHQPEVVRRRAGVRHRAYRRVIAAAAAAAGTTIACQLVMMAVLQAQKAIEGATVRLRLQQAAGRDEVIVRGAVMVGDEQDGMVQMAVAGPQPAVEQGEPLEQHVQDGLLLERPGDEDGIACHRERRQHEQVEADAALRSQVEVRGAGHAACGLPPQVCQCVIQVVQHEPVGRLQQSDVLQREHAMVQQQERPLDLLVAPEAHRIEATVASGAQDQWQERHRERLLLGIVRFHIAQQQMQQAAELRITPAARPSNRSMIPSISAWTVLRPGSDNRNMRNSLMAASGRSDDRSASTRVDRIVIILAQALSKHWRSSGPSSNPPPSGARGPPAGSPDSTWRHLNTLLKAIVPAALDVLDELVEQIARDVALFEPVRPKRLQHPGAVQLQRGALRRVQLPANDDVHHVVEEWLEALRVGAGNPDHDVRHQHEHARAVGLLQQVLQLAAQLTNDRL</sequence>
<name>A0A182J170_ANOAO</name>
<proteinExistence type="predicted"/>